<dbReference type="AlphaFoldDB" id="U4LWB1"/>
<protein>
    <submittedName>
        <fullName evidence="2">Uncharacterized protein</fullName>
    </submittedName>
</protein>
<sequence length="113" mass="13228">MSFVGRCRALPDFVKTRLYTGFASDYYPHVKFPRRVWDIIKQSPCAFPSCQSQRKGRNQKELPFHVWAEPPHKQEPATRHILPVHCTTSVRSTQTAQTRRRKRPTTAHYADYA</sequence>
<keyword evidence="3" id="KW-1185">Reference proteome</keyword>
<organism evidence="2 3">
    <name type="scientific">Pyronema omphalodes (strain CBS 100304)</name>
    <name type="common">Pyronema confluens</name>
    <dbReference type="NCBI Taxonomy" id="1076935"/>
    <lineage>
        <taxon>Eukaryota</taxon>
        <taxon>Fungi</taxon>
        <taxon>Dikarya</taxon>
        <taxon>Ascomycota</taxon>
        <taxon>Pezizomycotina</taxon>
        <taxon>Pezizomycetes</taxon>
        <taxon>Pezizales</taxon>
        <taxon>Pyronemataceae</taxon>
        <taxon>Pyronema</taxon>
    </lineage>
</organism>
<reference evidence="2 3" key="1">
    <citation type="journal article" date="2013" name="PLoS Genet.">
        <title>The genome and development-dependent transcriptomes of Pyronema confluens: a window into fungal evolution.</title>
        <authorList>
            <person name="Traeger S."/>
            <person name="Altegoer F."/>
            <person name="Freitag M."/>
            <person name="Gabaldon T."/>
            <person name="Kempken F."/>
            <person name="Kumar A."/>
            <person name="Marcet-Houben M."/>
            <person name="Poggeler S."/>
            <person name="Stajich J.E."/>
            <person name="Nowrousian M."/>
        </authorList>
    </citation>
    <scope>NUCLEOTIDE SEQUENCE [LARGE SCALE GENOMIC DNA]</scope>
    <source>
        <strain evidence="3">CBS 100304</strain>
        <tissue evidence="2">Vegetative mycelium</tissue>
    </source>
</reference>
<evidence type="ECO:0000313" key="3">
    <source>
        <dbReference type="Proteomes" id="UP000018144"/>
    </source>
</evidence>
<feature type="region of interest" description="Disordered" evidence="1">
    <location>
        <begin position="88"/>
        <end position="113"/>
    </location>
</feature>
<evidence type="ECO:0000313" key="2">
    <source>
        <dbReference type="EMBL" id="CCX33486.1"/>
    </source>
</evidence>
<dbReference type="EMBL" id="HF936132">
    <property type="protein sequence ID" value="CCX33486.1"/>
    <property type="molecule type" value="Genomic_DNA"/>
</dbReference>
<name>U4LWB1_PYROM</name>
<evidence type="ECO:0000256" key="1">
    <source>
        <dbReference type="SAM" id="MobiDB-lite"/>
    </source>
</evidence>
<accession>U4LWB1</accession>
<feature type="compositionally biased region" description="Polar residues" evidence="1">
    <location>
        <begin position="88"/>
        <end position="97"/>
    </location>
</feature>
<proteinExistence type="predicted"/>
<gene>
    <name evidence="2" type="ORF">PCON_01328</name>
</gene>
<dbReference type="Proteomes" id="UP000018144">
    <property type="component" value="Unassembled WGS sequence"/>
</dbReference>